<dbReference type="AlphaFoldDB" id="A0A8S2ZYE5"/>
<proteinExistence type="predicted"/>
<dbReference type="GO" id="GO:0005261">
    <property type="term" value="F:monoatomic cation channel activity"/>
    <property type="evidence" value="ECO:0007669"/>
    <property type="project" value="InterPro"/>
</dbReference>
<dbReference type="Proteomes" id="UP000681720">
    <property type="component" value="Unassembled WGS sequence"/>
</dbReference>
<organism evidence="1 4">
    <name type="scientific">Rotaria magnacalcarata</name>
    <dbReference type="NCBI Taxonomy" id="392030"/>
    <lineage>
        <taxon>Eukaryota</taxon>
        <taxon>Metazoa</taxon>
        <taxon>Spiralia</taxon>
        <taxon>Gnathifera</taxon>
        <taxon>Rotifera</taxon>
        <taxon>Eurotatoria</taxon>
        <taxon>Bdelloidea</taxon>
        <taxon>Philodinida</taxon>
        <taxon>Philodinidae</taxon>
        <taxon>Rotaria</taxon>
    </lineage>
</organism>
<feature type="non-terminal residue" evidence="1">
    <location>
        <position position="1"/>
    </location>
</feature>
<dbReference type="EMBL" id="CAJOBJ010121490">
    <property type="protein sequence ID" value="CAF4678097.1"/>
    <property type="molecule type" value="Genomic_DNA"/>
</dbReference>
<sequence length="43" mass="4872">NVFIAVIIETFAEIRVQFQQMWGSRGAPSDVEATKVTFNLFPI</sequence>
<evidence type="ECO:0000313" key="1">
    <source>
        <dbReference type="EMBL" id="CAF4656945.1"/>
    </source>
</evidence>
<dbReference type="Proteomes" id="UP000681967">
    <property type="component" value="Unassembled WGS sequence"/>
</dbReference>
<dbReference type="PANTHER" id="PTHR46141:SF1">
    <property type="entry name" value="SODIUM LEAK CHANNEL NALCN"/>
    <property type="match status" value="1"/>
</dbReference>
<accession>A0A8S2ZYE5</accession>
<dbReference type="GO" id="GO:0032224">
    <property type="term" value="P:positive regulation of synaptic transmission, cholinergic"/>
    <property type="evidence" value="ECO:0007669"/>
    <property type="project" value="TreeGrafter"/>
</dbReference>
<evidence type="ECO:0000313" key="4">
    <source>
        <dbReference type="Proteomes" id="UP000681720"/>
    </source>
</evidence>
<name>A0A8S2ZYE5_9BILA</name>
<evidence type="ECO:0000313" key="2">
    <source>
        <dbReference type="EMBL" id="CAF4678097.1"/>
    </source>
</evidence>
<evidence type="ECO:0000313" key="3">
    <source>
        <dbReference type="EMBL" id="CAF4813111.1"/>
    </source>
</evidence>
<comment type="caution">
    <text evidence="1">The sequence shown here is derived from an EMBL/GenBank/DDBJ whole genome shotgun (WGS) entry which is preliminary data.</text>
</comment>
<dbReference type="InterPro" id="IPR028823">
    <property type="entry name" value="NALCN"/>
</dbReference>
<dbReference type="PANTHER" id="PTHR46141">
    <property type="entry name" value="SODIUM LEAK CHANNEL NON-SELECTIVE PROTEIN"/>
    <property type="match status" value="1"/>
</dbReference>
<dbReference type="EMBL" id="CAJOBJ010116785">
    <property type="protein sequence ID" value="CAF4656945.1"/>
    <property type="molecule type" value="Genomic_DNA"/>
</dbReference>
<reference evidence="1" key="1">
    <citation type="submission" date="2021-02" db="EMBL/GenBank/DDBJ databases">
        <authorList>
            <person name="Nowell W R."/>
        </authorList>
    </citation>
    <scope>NUCLEOTIDE SEQUENCE</scope>
</reference>
<dbReference type="GO" id="GO:0032230">
    <property type="term" value="P:positive regulation of synaptic transmission, GABAergic"/>
    <property type="evidence" value="ECO:0007669"/>
    <property type="project" value="TreeGrafter"/>
</dbReference>
<dbReference type="GO" id="GO:0005886">
    <property type="term" value="C:plasma membrane"/>
    <property type="evidence" value="ECO:0007669"/>
    <property type="project" value="TreeGrafter"/>
</dbReference>
<gene>
    <name evidence="3" type="ORF">BYL167_LOCUS48648</name>
    <name evidence="1" type="ORF">GIL414_LOCUS41312</name>
    <name evidence="2" type="ORF">GIL414_LOCUS42160</name>
</gene>
<protein>
    <submittedName>
        <fullName evidence="1">Uncharacterized protein</fullName>
    </submittedName>
</protein>
<dbReference type="EMBL" id="CAJOBH010142757">
    <property type="protein sequence ID" value="CAF4813111.1"/>
    <property type="molecule type" value="Genomic_DNA"/>
</dbReference>